<organism evidence="3 4">
    <name type="scientific">Coniochaeta pulveracea</name>
    <dbReference type="NCBI Taxonomy" id="177199"/>
    <lineage>
        <taxon>Eukaryota</taxon>
        <taxon>Fungi</taxon>
        <taxon>Dikarya</taxon>
        <taxon>Ascomycota</taxon>
        <taxon>Pezizomycotina</taxon>
        <taxon>Sordariomycetes</taxon>
        <taxon>Sordariomycetidae</taxon>
        <taxon>Coniochaetales</taxon>
        <taxon>Coniochaetaceae</taxon>
        <taxon>Coniochaeta</taxon>
    </lineage>
</organism>
<reference evidence="3 4" key="1">
    <citation type="submission" date="2018-08" db="EMBL/GenBank/DDBJ databases">
        <title>Draft genome of the lignicolous fungus Coniochaeta pulveracea.</title>
        <authorList>
            <person name="Borstlap C.J."/>
            <person name="De Witt R.N."/>
            <person name="Botha A."/>
            <person name="Volschenk H."/>
        </authorList>
    </citation>
    <scope>NUCLEOTIDE SEQUENCE [LARGE SCALE GENOMIC DNA]</scope>
    <source>
        <strain evidence="3 4">CAB683</strain>
    </source>
</reference>
<evidence type="ECO:0000313" key="4">
    <source>
        <dbReference type="Proteomes" id="UP000275385"/>
    </source>
</evidence>
<comment type="caution">
    <text evidence="3">The sequence shown here is derived from an EMBL/GenBank/DDBJ whole genome shotgun (WGS) entry which is preliminary data.</text>
</comment>
<dbReference type="STRING" id="177199.A0A420Y472"/>
<dbReference type="Pfam" id="PF02152">
    <property type="entry name" value="FolB"/>
    <property type="match status" value="1"/>
</dbReference>
<keyword evidence="4" id="KW-1185">Reference proteome</keyword>
<proteinExistence type="predicted"/>
<sequence length="318" mass="34539">MMPILSTTPHIRSIVGSPPASVRVRNLTSTTTAGTDAWGRPGRPQPCLISCEISFVRPFNTSTTTDRLGQDTVHYGLLSKEILSALDNVSKGPPPGFELTTDNVTTPTLREALEHIWHRLTGLGIDGNVVEEPGETEEKKPFLHLEAIRFMSVTMFLPKASLLGEGVSLTASGLFGPFAGVKYGCIRYALDLRLHNLRVPTLIGVNPNERTNKQVVVADIGLGNWVALEDMYTNLEKGVVQAMSHSSYETLEALGAKLSETLFKDVKFLSSDDLGKDVELPIRITMEKPTAVTFADCPIVEMRASHGGNGPRTAVDTI</sequence>
<protein>
    <recommendedName>
        <fullName evidence="2">Dihydroneopterin aldolase/epimerase domain-containing protein</fullName>
    </recommendedName>
</protein>
<dbReference type="GO" id="GO:0004150">
    <property type="term" value="F:dihydroneopterin aldolase activity"/>
    <property type="evidence" value="ECO:0007669"/>
    <property type="project" value="InterPro"/>
</dbReference>
<evidence type="ECO:0000259" key="2">
    <source>
        <dbReference type="SMART" id="SM00905"/>
    </source>
</evidence>
<dbReference type="AlphaFoldDB" id="A0A420Y472"/>
<evidence type="ECO:0000313" key="3">
    <source>
        <dbReference type="EMBL" id="RKU42657.1"/>
    </source>
</evidence>
<dbReference type="GO" id="GO:0046656">
    <property type="term" value="P:folic acid biosynthetic process"/>
    <property type="evidence" value="ECO:0007669"/>
    <property type="project" value="UniProtKB-KW"/>
</dbReference>
<gene>
    <name evidence="3" type="ORF">DL546_002997</name>
</gene>
<dbReference type="SMART" id="SM00905">
    <property type="entry name" value="FolB"/>
    <property type="match status" value="1"/>
</dbReference>
<dbReference type="Proteomes" id="UP000275385">
    <property type="component" value="Unassembled WGS sequence"/>
</dbReference>
<dbReference type="Gene3D" id="3.30.1130.10">
    <property type="match status" value="2"/>
</dbReference>
<dbReference type="EMBL" id="QVQW01000053">
    <property type="protein sequence ID" value="RKU42657.1"/>
    <property type="molecule type" value="Genomic_DNA"/>
</dbReference>
<keyword evidence="1" id="KW-0289">Folate biosynthesis</keyword>
<evidence type="ECO:0000256" key="1">
    <source>
        <dbReference type="ARBA" id="ARBA00022909"/>
    </source>
</evidence>
<dbReference type="SUPFAM" id="SSF55620">
    <property type="entry name" value="Tetrahydrobiopterin biosynthesis enzymes-like"/>
    <property type="match status" value="1"/>
</dbReference>
<name>A0A420Y472_9PEZI</name>
<dbReference type="OrthoDB" id="5425486at2759"/>
<feature type="domain" description="Dihydroneopterin aldolase/epimerase" evidence="2">
    <location>
        <begin position="192"/>
        <end position="304"/>
    </location>
</feature>
<dbReference type="InterPro" id="IPR006157">
    <property type="entry name" value="FolB_dom"/>
</dbReference>
<accession>A0A420Y472</accession>
<dbReference type="InterPro" id="IPR043133">
    <property type="entry name" value="GTP-CH-I_C/QueF"/>
</dbReference>